<organism evidence="3 6">
    <name type="scientific">Cephus cinctus</name>
    <name type="common">Wheat stem sawfly</name>
    <dbReference type="NCBI Taxonomy" id="211228"/>
    <lineage>
        <taxon>Eukaryota</taxon>
        <taxon>Metazoa</taxon>
        <taxon>Ecdysozoa</taxon>
        <taxon>Arthropoda</taxon>
        <taxon>Hexapoda</taxon>
        <taxon>Insecta</taxon>
        <taxon>Pterygota</taxon>
        <taxon>Neoptera</taxon>
        <taxon>Endopterygota</taxon>
        <taxon>Hymenoptera</taxon>
        <taxon>Cephoidea</taxon>
        <taxon>Cephidae</taxon>
        <taxon>Cephus</taxon>
    </lineage>
</organism>
<dbReference type="GO" id="GO:0005884">
    <property type="term" value="C:actin filament"/>
    <property type="evidence" value="ECO:0007669"/>
    <property type="project" value="TreeGrafter"/>
</dbReference>
<feature type="compositionally biased region" description="Low complexity" evidence="1">
    <location>
        <begin position="59"/>
        <end position="82"/>
    </location>
</feature>
<keyword evidence="3" id="KW-1185">Reference proteome</keyword>
<accession>A0AAJ7RU21</accession>
<dbReference type="RefSeq" id="XP_024947145.1">
    <property type="nucleotide sequence ID" value="XM_025091377.1"/>
</dbReference>
<feature type="region of interest" description="Disordered" evidence="1">
    <location>
        <begin position="1"/>
        <end position="321"/>
    </location>
</feature>
<feature type="domain" description="WH2" evidence="2">
    <location>
        <begin position="24"/>
        <end position="41"/>
    </location>
</feature>
<feature type="compositionally biased region" description="Pro residues" evidence="1">
    <location>
        <begin position="131"/>
        <end position="140"/>
    </location>
</feature>
<feature type="compositionally biased region" description="Polar residues" evidence="1">
    <location>
        <begin position="155"/>
        <end position="165"/>
    </location>
</feature>
<dbReference type="RefSeq" id="XP_024947146.1">
    <property type="nucleotide sequence ID" value="XM_025091378.1"/>
</dbReference>
<feature type="compositionally biased region" description="Pro residues" evidence="1">
    <location>
        <begin position="1"/>
        <end position="11"/>
    </location>
</feature>
<dbReference type="Pfam" id="PF02205">
    <property type="entry name" value="WH2"/>
    <property type="match status" value="1"/>
</dbReference>
<feature type="compositionally biased region" description="Pro residues" evidence="1">
    <location>
        <begin position="246"/>
        <end position="255"/>
    </location>
</feature>
<dbReference type="PROSITE" id="PS51082">
    <property type="entry name" value="WH2"/>
    <property type="match status" value="1"/>
</dbReference>
<dbReference type="PANTHER" id="PTHR45691:SF1">
    <property type="entry name" value="FH2 DOMAIN-CONTAINING PROTEIN 1-RELATED"/>
    <property type="match status" value="1"/>
</dbReference>
<evidence type="ECO:0000256" key="1">
    <source>
        <dbReference type="SAM" id="MobiDB-lite"/>
    </source>
</evidence>
<feature type="compositionally biased region" description="Polar residues" evidence="1">
    <location>
        <begin position="114"/>
        <end position="126"/>
    </location>
</feature>
<dbReference type="GO" id="GO:0003779">
    <property type="term" value="F:actin binding"/>
    <property type="evidence" value="ECO:0007669"/>
    <property type="project" value="InterPro"/>
</dbReference>
<evidence type="ECO:0000313" key="4">
    <source>
        <dbReference type="RefSeq" id="XP_024947144.1"/>
    </source>
</evidence>
<proteinExistence type="predicted"/>
<dbReference type="RefSeq" id="XP_024947144.1">
    <property type="nucleotide sequence ID" value="XM_025091376.1"/>
</dbReference>
<protein>
    <submittedName>
        <fullName evidence="4 5">WAS/WASL-interacting protein family member 1 isoform X1</fullName>
    </submittedName>
</protein>
<dbReference type="InterPro" id="IPR051412">
    <property type="entry name" value="Formin_Homology_Diaphanous_sf"/>
</dbReference>
<dbReference type="AlphaFoldDB" id="A0AAJ7RU21"/>
<feature type="compositionally biased region" description="Low complexity" evidence="1">
    <location>
        <begin position="236"/>
        <end position="245"/>
    </location>
</feature>
<sequence length="384" mass="40154">MSAPLPPPPPTNFGTSAAGAGEQGRGLLLQSIRAGKTLKKTVTVDKSAPAISGRVKGEAASNVSNNTSTSAGLSSSNSMSNGGPPGLAGLFSGGMPKLKPTGLRANMSERDNTDSSGNATSSNTLPSVRRGPPPIPPPATQKPQIFNPTDLLFIQVQNTSNTDSGPASIMKVAVPKPPPPPSLAPQKPSPPPKKLNLNTNVSRAQSMRLPRSPPVLVAPTPASLHQSQDCLNEQQRPIGRVLRPPVVRPPSPPTSRAPGTVIATRTAPPPPSRTAVSAPKIPPPPPPLPQRTASAQQRITAPTHPLPPTPSTRTSSMRNGQSTANLTDLDVRFADKFHSAVHFPSPEPFRGFPKTYYSKNGENQGQTTSLLGFTINRQTSAFDI</sequence>
<reference evidence="4 5" key="1">
    <citation type="submission" date="2025-04" db="UniProtKB">
        <authorList>
            <consortium name="RefSeq"/>
        </authorList>
    </citation>
    <scope>IDENTIFICATION</scope>
</reference>
<feature type="compositionally biased region" description="Polar residues" evidence="1">
    <location>
        <begin position="223"/>
        <end position="235"/>
    </location>
</feature>
<dbReference type="GO" id="GO:0030041">
    <property type="term" value="P:actin filament polymerization"/>
    <property type="evidence" value="ECO:0007669"/>
    <property type="project" value="TreeGrafter"/>
</dbReference>
<feature type="compositionally biased region" description="Pro residues" evidence="1">
    <location>
        <begin position="280"/>
        <end position="289"/>
    </location>
</feature>
<evidence type="ECO:0000313" key="3">
    <source>
        <dbReference type="Proteomes" id="UP000694920"/>
    </source>
</evidence>
<name>A0AAJ7RU21_CEPCN</name>
<dbReference type="PANTHER" id="PTHR45691">
    <property type="entry name" value="PROTEIN DIAPHANOUS"/>
    <property type="match status" value="1"/>
</dbReference>
<dbReference type="Proteomes" id="UP000694920">
    <property type="component" value="Unplaced"/>
</dbReference>
<feature type="compositionally biased region" description="Low complexity" evidence="1">
    <location>
        <begin position="256"/>
        <end position="266"/>
    </location>
</feature>
<evidence type="ECO:0000313" key="5">
    <source>
        <dbReference type="RefSeq" id="XP_024947145.1"/>
    </source>
</evidence>
<gene>
    <name evidence="4 5 6" type="primary">LOC107274098</name>
</gene>
<evidence type="ECO:0000313" key="6">
    <source>
        <dbReference type="RefSeq" id="XP_024947146.1"/>
    </source>
</evidence>
<feature type="compositionally biased region" description="Pro residues" evidence="1">
    <location>
        <begin position="175"/>
        <end position="193"/>
    </location>
</feature>
<evidence type="ECO:0000259" key="2">
    <source>
        <dbReference type="PROSITE" id="PS51082"/>
    </source>
</evidence>
<feature type="compositionally biased region" description="Polar residues" evidence="1">
    <location>
        <begin position="196"/>
        <end position="205"/>
    </location>
</feature>
<dbReference type="GeneID" id="107274098"/>
<dbReference type="InterPro" id="IPR003124">
    <property type="entry name" value="WH2_dom"/>
</dbReference>